<evidence type="ECO:0000256" key="1">
    <source>
        <dbReference type="SAM" id="MobiDB-lite"/>
    </source>
</evidence>
<dbReference type="SMR" id="G5A5Z8"/>
<accession>G5A5Z8</accession>
<proteinExistence type="predicted"/>
<keyword evidence="3" id="KW-1185">Reference proteome</keyword>
<dbReference type="RefSeq" id="XP_009535386.1">
    <property type="nucleotide sequence ID" value="XM_009537091.1"/>
</dbReference>
<evidence type="ECO:0000313" key="2">
    <source>
        <dbReference type="EMBL" id="EGZ08753.1"/>
    </source>
</evidence>
<dbReference type="InParanoid" id="G5A5Z8"/>
<feature type="compositionally biased region" description="Polar residues" evidence="1">
    <location>
        <begin position="39"/>
        <end position="52"/>
    </location>
</feature>
<feature type="region of interest" description="Disordered" evidence="1">
    <location>
        <begin position="35"/>
        <end position="60"/>
    </location>
</feature>
<evidence type="ECO:0000313" key="3">
    <source>
        <dbReference type="Proteomes" id="UP000002640"/>
    </source>
</evidence>
<feature type="non-terminal residue" evidence="2">
    <location>
        <position position="70"/>
    </location>
</feature>
<dbReference type="AlphaFoldDB" id="G5A5Z8"/>
<dbReference type="KEGG" id="psoj:PHYSODRAFT_433757"/>
<organism evidence="2 3">
    <name type="scientific">Phytophthora sojae (strain P6497)</name>
    <name type="common">Soybean stem and root rot agent</name>
    <name type="synonym">Phytophthora megasperma f. sp. glycines</name>
    <dbReference type="NCBI Taxonomy" id="1094619"/>
    <lineage>
        <taxon>Eukaryota</taxon>
        <taxon>Sar</taxon>
        <taxon>Stramenopiles</taxon>
        <taxon>Oomycota</taxon>
        <taxon>Peronosporomycetes</taxon>
        <taxon>Peronosporales</taxon>
        <taxon>Peronosporaceae</taxon>
        <taxon>Phytophthora</taxon>
    </lineage>
</organism>
<feature type="non-terminal residue" evidence="2">
    <location>
        <position position="1"/>
    </location>
</feature>
<dbReference type="GeneID" id="20652389"/>
<dbReference type="EMBL" id="JH159160">
    <property type="protein sequence ID" value="EGZ08753.1"/>
    <property type="molecule type" value="Genomic_DNA"/>
</dbReference>
<sequence>ANRTRSIIAKVSGDVIETKQDPFHVIQRITEKLADKAKQNSQANRLSMTLHNSGDVRAPETMAERFQDVL</sequence>
<gene>
    <name evidence="2" type="ORF">PHYSODRAFT_433757</name>
</gene>
<dbReference type="Proteomes" id="UP000002640">
    <property type="component" value="Unassembled WGS sequence"/>
</dbReference>
<reference evidence="2 3" key="1">
    <citation type="journal article" date="2006" name="Science">
        <title>Phytophthora genome sequences uncover evolutionary origins and mechanisms of pathogenesis.</title>
        <authorList>
            <person name="Tyler B.M."/>
            <person name="Tripathy S."/>
            <person name="Zhang X."/>
            <person name="Dehal P."/>
            <person name="Jiang R.H."/>
            <person name="Aerts A."/>
            <person name="Arredondo F.D."/>
            <person name="Baxter L."/>
            <person name="Bensasson D."/>
            <person name="Beynon J.L."/>
            <person name="Chapman J."/>
            <person name="Damasceno C.M."/>
            <person name="Dorrance A.E."/>
            <person name="Dou D."/>
            <person name="Dickerman A.W."/>
            <person name="Dubchak I.L."/>
            <person name="Garbelotto M."/>
            <person name="Gijzen M."/>
            <person name="Gordon S.G."/>
            <person name="Govers F."/>
            <person name="Grunwald N.J."/>
            <person name="Huang W."/>
            <person name="Ivors K.L."/>
            <person name="Jones R.W."/>
            <person name="Kamoun S."/>
            <person name="Krampis K."/>
            <person name="Lamour K.H."/>
            <person name="Lee M.K."/>
            <person name="McDonald W.H."/>
            <person name="Medina M."/>
            <person name="Meijer H.J."/>
            <person name="Nordberg E.K."/>
            <person name="Maclean D.J."/>
            <person name="Ospina-Giraldo M.D."/>
            <person name="Morris P.F."/>
            <person name="Phuntumart V."/>
            <person name="Putnam N.H."/>
            <person name="Rash S."/>
            <person name="Rose J.K."/>
            <person name="Sakihama Y."/>
            <person name="Salamov A.A."/>
            <person name="Savidor A."/>
            <person name="Scheuring C.F."/>
            <person name="Smith B.M."/>
            <person name="Sobral B.W."/>
            <person name="Terry A."/>
            <person name="Torto-Alalibo T.A."/>
            <person name="Win J."/>
            <person name="Xu Z."/>
            <person name="Zhang H."/>
            <person name="Grigoriev I.V."/>
            <person name="Rokhsar D.S."/>
            <person name="Boore J.L."/>
        </authorList>
    </citation>
    <scope>NUCLEOTIDE SEQUENCE [LARGE SCALE GENOMIC DNA]</scope>
    <source>
        <strain evidence="2 3">P6497</strain>
    </source>
</reference>
<protein>
    <submittedName>
        <fullName evidence="2">Uncharacterized protein</fullName>
    </submittedName>
</protein>
<name>G5A5Z8_PHYSP</name>